<reference evidence="1" key="1">
    <citation type="journal article" date="2020" name="Nature">
        <title>Giant virus diversity and host interactions through global metagenomics.</title>
        <authorList>
            <person name="Schulz F."/>
            <person name="Roux S."/>
            <person name="Paez-Espino D."/>
            <person name="Jungbluth S."/>
            <person name="Walsh D.A."/>
            <person name="Denef V.J."/>
            <person name="McMahon K.D."/>
            <person name="Konstantinidis K.T."/>
            <person name="Eloe-Fadrosh E.A."/>
            <person name="Kyrpides N.C."/>
            <person name="Woyke T."/>
        </authorList>
    </citation>
    <scope>NUCLEOTIDE SEQUENCE</scope>
    <source>
        <strain evidence="1">GVMAG-S-ERX555965-48</strain>
    </source>
</reference>
<evidence type="ECO:0000313" key="1">
    <source>
        <dbReference type="EMBL" id="QHS84123.1"/>
    </source>
</evidence>
<proteinExistence type="predicted"/>
<organism evidence="1">
    <name type="scientific">viral metagenome</name>
    <dbReference type="NCBI Taxonomy" id="1070528"/>
    <lineage>
        <taxon>unclassified sequences</taxon>
        <taxon>metagenomes</taxon>
        <taxon>organismal metagenomes</taxon>
    </lineage>
</organism>
<protein>
    <submittedName>
        <fullName evidence="1">Uncharacterized protein</fullName>
    </submittedName>
</protein>
<dbReference type="AlphaFoldDB" id="A0A6C0AXB9"/>
<dbReference type="EMBL" id="MN738772">
    <property type="protein sequence ID" value="QHS84123.1"/>
    <property type="molecule type" value="Genomic_DNA"/>
</dbReference>
<sequence length="77" mass="9453">MKFLTLIATCIHICIETNNKVLKRLLYDFARKYIKQSHLIFLYIKIASIDKNTKFYKYMYDWIEKYNALIIHKLLYI</sequence>
<accession>A0A6C0AXB9</accession>
<name>A0A6C0AXB9_9ZZZZ</name>